<evidence type="ECO:0000259" key="1">
    <source>
        <dbReference type="Pfam" id="PF01636"/>
    </source>
</evidence>
<organism evidence="2 3">
    <name type="scientific">Cytospora mali</name>
    <name type="common">Apple Valsa canker fungus</name>
    <name type="synonym">Valsa mali</name>
    <dbReference type="NCBI Taxonomy" id="578113"/>
    <lineage>
        <taxon>Eukaryota</taxon>
        <taxon>Fungi</taxon>
        <taxon>Dikarya</taxon>
        <taxon>Ascomycota</taxon>
        <taxon>Pezizomycotina</taxon>
        <taxon>Sordariomycetes</taxon>
        <taxon>Sordariomycetidae</taxon>
        <taxon>Diaporthales</taxon>
        <taxon>Cytosporaceae</taxon>
        <taxon>Cytospora</taxon>
    </lineage>
</organism>
<dbReference type="InterPro" id="IPR051678">
    <property type="entry name" value="AGP_Transferase"/>
</dbReference>
<dbReference type="InterPro" id="IPR011009">
    <property type="entry name" value="Kinase-like_dom_sf"/>
</dbReference>
<dbReference type="InterPro" id="IPR002575">
    <property type="entry name" value="Aminoglycoside_PTrfase"/>
</dbReference>
<dbReference type="Gene3D" id="3.90.1200.10">
    <property type="match status" value="1"/>
</dbReference>
<feature type="domain" description="Aminoglycoside phosphotransferase" evidence="1">
    <location>
        <begin position="211"/>
        <end position="280"/>
    </location>
</feature>
<dbReference type="PANTHER" id="PTHR21310">
    <property type="entry name" value="AMINOGLYCOSIDE PHOSPHOTRANSFERASE-RELATED-RELATED"/>
    <property type="match status" value="1"/>
</dbReference>
<sequence length="397" mass="44863">MATDLTSTCSEVEAFFKRCNLPLAIRDRCWALVRELFPGTTIEEVKSQGYCSYTLFVGKDTIVQFRPPVHRLEIRLTKAVQDVYGSLAPWTELLGILPDPRYNTSKYAQNRADCRAPIDEAIAIDDSEGCEPGTSLYVYSLTIIPGISLAELLASSRHCPISQNRLRQQRETLVGQFARFIATGWKSARPASDPIVSSLCGKVGGSIQWRLEEMRAHLPQRFQPDVMECLDRLDEIESLPWTLTHGDVVPANMMVRPPRDRSGVLMVTGFIDWAEAEYLPFCVGLYGLEELLGETGMDGRFAYYVEADGLREYFWSRLAAEIPGIDIRPGTLFRETLEAAHSLGILLWHGIAFDNGRLDRVVEEGKDDEELWRLDIFFSRTKKVVDIGIAPCLKRRH</sequence>
<dbReference type="AlphaFoldDB" id="A0A194VE35"/>
<dbReference type="Proteomes" id="UP000078576">
    <property type="component" value="Unassembled WGS sequence"/>
</dbReference>
<dbReference type="SUPFAM" id="SSF56112">
    <property type="entry name" value="Protein kinase-like (PK-like)"/>
    <property type="match status" value="1"/>
</dbReference>
<dbReference type="Pfam" id="PF01636">
    <property type="entry name" value="APH"/>
    <property type="match status" value="1"/>
</dbReference>
<evidence type="ECO:0000313" key="2">
    <source>
        <dbReference type="EMBL" id="KUI62148.1"/>
    </source>
</evidence>
<keyword evidence="3" id="KW-1185">Reference proteome</keyword>
<reference evidence="3" key="1">
    <citation type="submission" date="2014-12" db="EMBL/GenBank/DDBJ databases">
        <title>Genome Sequence of Valsa Canker Pathogens Uncovers a Specific Adaption of Colonization on Woody Bark.</title>
        <authorList>
            <person name="Yin Z."/>
            <person name="Liu H."/>
            <person name="Gao X."/>
            <person name="Li Z."/>
            <person name="Song N."/>
            <person name="Ke X."/>
            <person name="Dai Q."/>
            <person name="Wu Y."/>
            <person name="Sun Y."/>
            <person name="Xu J.-R."/>
            <person name="Kang Z.K."/>
            <person name="Wang L."/>
            <person name="Huang L."/>
        </authorList>
    </citation>
    <scope>NUCLEOTIDE SEQUENCE [LARGE SCALE GENOMIC DNA]</scope>
    <source>
        <strain evidence="3">SXYL134</strain>
    </source>
</reference>
<protein>
    <recommendedName>
        <fullName evidence="1">Aminoglycoside phosphotransferase domain-containing protein</fullName>
    </recommendedName>
</protein>
<evidence type="ECO:0000313" key="3">
    <source>
        <dbReference type="Proteomes" id="UP000078576"/>
    </source>
</evidence>
<dbReference type="OrthoDB" id="5598852at2759"/>
<dbReference type="EMBL" id="KN714801">
    <property type="protein sequence ID" value="KUI62148.1"/>
    <property type="molecule type" value="Genomic_DNA"/>
</dbReference>
<proteinExistence type="predicted"/>
<dbReference type="PANTHER" id="PTHR21310:SF59">
    <property type="entry name" value="AMINOGLYCOSIDE PHOSPHOTRANSFERASE DOMAIN-CONTAINING PROTEIN"/>
    <property type="match status" value="1"/>
</dbReference>
<gene>
    <name evidence="2" type="ORF">VP1G_11364</name>
</gene>
<name>A0A194VE35_CYTMA</name>
<accession>A0A194VE35</accession>
<dbReference type="STRING" id="694573.A0A194VE35"/>